<name>A0A8S5P0P3_9CAUD</name>
<keyword evidence="1" id="KW-0540">Nuclease</keyword>
<protein>
    <submittedName>
        <fullName evidence="1">Terminase endonuclease subunit</fullName>
    </submittedName>
</protein>
<dbReference type="EMBL" id="BK015304">
    <property type="protein sequence ID" value="DAE00538.1"/>
    <property type="molecule type" value="Genomic_DNA"/>
</dbReference>
<proteinExistence type="predicted"/>
<dbReference type="GO" id="GO:0003677">
    <property type="term" value="F:DNA binding"/>
    <property type="evidence" value="ECO:0007669"/>
    <property type="project" value="InterPro"/>
</dbReference>
<accession>A0A8S5P0P3</accession>
<keyword evidence="1" id="KW-0255">Endonuclease</keyword>
<dbReference type="Pfam" id="PF05944">
    <property type="entry name" value="Phage_term_smal"/>
    <property type="match status" value="1"/>
</dbReference>
<dbReference type="GO" id="GO:0004519">
    <property type="term" value="F:endonuclease activity"/>
    <property type="evidence" value="ECO:0007669"/>
    <property type="project" value="UniProtKB-KW"/>
</dbReference>
<reference evidence="1" key="1">
    <citation type="journal article" date="2021" name="Proc. Natl. Acad. Sci. U.S.A.">
        <title>A Catalog of Tens of Thousands of Viruses from Human Metagenomes Reveals Hidden Associations with Chronic Diseases.</title>
        <authorList>
            <person name="Tisza M.J."/>
            <person name="Buck C.B."/>
        </authorList>
    </citation>
    <scope>NUCLEOTIDE SEQUENCE</scope>
    <source>
        <strain evidence="1">CtjOQ18</strain>
    </source>
</reference>
<dbReference type="GO" id="GO:0019069">
    <property type="term" value="P:viral capsid assembly"/>
    <property type="evidence" value="ECO:0007669"/>
    <property type="project" value="InterPro"/>
</dbReference>
<evidence type="ECO:0000313" key="1">
    <source>
        <dbReference type="EMBL" id="DAE00538.1"/>
    </source>
</evidence>
<dbReference type="InterPro" id="IPR010270">
    <property type="entry name" value="Phage_P2_GpM"/>
</dbReference>
<keyword evidence="1" id="KW-0378">Hydrolase</keyword>
<organism evidence="1">
    <name type="scientific">Peduovirinae sp. ctjOQ18</name>
    <dbReference type="NCBI Taxonomy" id="2825161"/>
    <lineage>
        <taxon>Viruses</taxon>
        <taxon>Duplodnaviria</taxon>
        <taxon>Heunggongvirae</taxon>
        <taxon>Uroviricota</taxon>
        <taxon>Caudoviricetes</taxon>
        <taxon>Peduoviridae</taxon>
    </lineage>
</organism>
<sequence length="234" mass="26277">MALSPAQRHNQKIAVQKQLERRQAVESLDSLHVQIQALNQDVAWLRTLPTISDRVAYKRDVLLPKWMPTVTAYLESGSVFAHPVFAWCVIWLFDAGDLDKALELADIAIAQQQPTPDNIRSTFPAFVADTVMAWAESTAAAGESIEPYFSRTFENVTTRWRLHEEITAKWFKFAGLLLLRDDSGQPRATAVEDAETLEKAAVLLATAEKLYKRVGVGTMRNQIAARLRSLAKEQ</sequence>